<dbReference type="Proteomes" id="UP000574390">
    <property type="component" value="Unassembled WGS sequence"/>
</dbReference>
<gene>
    <name evidence="2" type="ORF">FOZ62_003088</name>
</gene>
<evidence type="ECO:0000313" key="3">
    <source>
        <dbReference type="Proteomes" id="UP000574390"/>
    </source>
</evidence>
<sequence length="66" mass="7207">MDERQKESTEDPSKKDSTSHVEGKGLSNDAECSSSKPDGSKPNHLRIAVAELKEASPEKKRELLGI</sequence>
<reference evidence="2 3" key="1">
    <citation type="submission" date="2020-04" db="EMBL/GenBank/DDBJ databases">
        <title>Perkinsus olseni comparative genomics.</title>
        <authorList>
            <person name="Bogema D.R."/>
        </authorList>
    </citation>
    <scope>NUCLEOTIDE SEQUENCE [LARGE SCALE GENOMIC DNA]</scope>
    <source>
        <strain evidence="2">ATCC PRA-205</strain>
    </source>
</reference>
<evidence type="ECO:0000256" key="1">
    <source>
        <dbReference type="SAM" id="MobiDB-lite"/>
    </source>
</evidence>
<protein>
    <submittedName>
        <fullName evidence="2">Uncharacterized protein</fullName>
    </submittedName>
</protein>
<dbReference type="AlphaFoldDB" id="A0A7J6THL4"/>
<feature type="region of interest" description="Disordered" evidence="1">
    <location>
        <begin position="1"/>
        <end position="45"/>
    </location>
</feature>
<dbReference type="EMBL" id="JABANM010007122">
    <property type="protein sequence ID" value="KAF4744794.1"/>
    <property type="molecule type" value="Genomic_DNA"/>
</dbReference>
<accession>A0A7J6THL4</accession>
<proteinExistence type="predicted"/>
<name>A0A7J6THL4_PEROL</name>
<evidence type="ECO:0000313" key="2">
    <source>
        <dbReference type="EMBL" id="KAF4744794.1"/>
    </source>
</evidence>
<organism evidence="2 3">
    <name type="scientific">Perkinsus olseni</name>
    <name type="common">Perkinsus atlanticus</name>
    <dbReference type="NCBI Taxonomy" id="32597"/>
    <lineage>
        <taxon>Eukaryota</taxon>
        <taxon>Sar</taxon>
        <taxon>Alveolata</taxon>
        <taxon>Perkinsozoa</taxon>
        <taxon>Perkinsea</taxon>
        <taxon>Perkinsida</taxon>
        <taxon>Perkinsidae</taxon>
        <taxon>Perkinsus</taxon>
    </lineage>
</organism>
<comment type="caution">
    <text evidence="2">The sequence shown here is derived from an EMBL/GenBank/DDBJ whole genome shotgun (WGS) entry which is preliminary data.</text>
</comment>
<feature type="compositionally biased region" description="Basic and acidic residues" evidence="1">
    <location>
        <begin position="1"/>
        <end position="23"/>
    </location>
</feature>